<dbReference type="AlphaFoldDB" id="A0A4Y5SJM9"/>
<reference evidence="7 8" key="1">
    <citation type="submission" date="2019-06" db="EMBL/GenBank/DDBJ databases">
        <title>Thermococcus indicus sp. nov., a Fe(III)-reducing hyperthermophilic archaeon isolated from the Onnuri vent field of the Central Indian Ocean ridge.</title>
        <authorList>
            <person name="Lim J.K."/>
            <person name="Kim Y.J."/>
            <person name="Kwon K.K."/>
        </authorList>
    </citation>
    <scope>NUCLEOTIDE SEQUENCE [LARGE SCALE GENOMIC DNA]</scope>
    <source>
        <strain evidence="7 8">IOH1</strain>
    </source>
</reference>
<dbReference type="InterPro" id="IPR039042">
    <property type="entry name" value="Alg13-like"/>
</dbReference>
<dbReference type="OrthoDB" id="134780at2157"/>
<dbReference type="GeneID" id="40473894"/>
<evidence type="ECO:0000256" key="5">
    <source>
        <dbReference type="ARBA" id="ARBA00022824"/>
    </source>
</evidence>
<proteinExistence type="inferred from homology"/>
<dbReference type="PANTHER" id="PTHR12867">
    <property type="entry name" value="GLYCOSYL TRANSFERASE-RELATED"/>
    <property type="match status" value="1"/>
</dbReference>
<dbReference type="InterPro" id="IPR007235">
    <property type="entry name" value="Glyco_trans_28_C"/>
</dbReference>
<keyword evidence="5" id="KW-0256">Endoplasmic reticulum</keyword>
<dbReference type="Proteomes" id="UP000306007">
    <property type="component" value="Chromosome"/>
</dbReference>
<evidence type="ECO:0000256" key="4">
    <source>
        <dbReference type="ARBA" id="ARBA00022679"/>
    </source>
</evidence>
<dbReference type="Pfam" id="PF04101">
    <property type="entry name" value="Glyco_tran_28_C"/>
    <property type="match status" value="1"/>
</dbReference>
<evidence type="ECO:0000313" key="8">
    <source>
        <dbReference type="Proteomes" id="UP000306007"/>
    </source>
</evidence>
<evidence type="ECO:0000259" key="6">
    <source>
        <dbReference type="Pfam" id="PF04101"/>
    </source>
</evidence>
<dbReference type="Gene3D" id="3.40.50.2000">
    <property type="entry name" value="Glycogen Phosphorylase B"/>
    <property type="match status" value="1"/>
</dbReference>
<keyword evidence="4 7" id="KW-0808">Transferase</keyword>
<keyword evidence="3 7" id="KW-0328">Glycosyltransferase</keyword>
<dbReference type="KEGG" id="tic:FH039_01880"/>
<evidence type="ECO:0000313" key="7">
    <source>
        <dbReference type="EMBL" id="QDA30614.1"/>
    </source>
</evidence>
<gene>
    <name evidence="7" type="ORF">FH039_01880</name>
</gene>
<dbReference type="SUPFAM" id="SSF53756">
    <property type="entry name" value="UDP-Glycosyltransferase/glycogen phosphorylase"/>
    <property type="match status" value="1"/>
</dbReference>
<evidence type="ECO:0000256" key="2">
    <source>
        <dbReference type="ARBA" id="ARBA00006962"/>
    </source>
</evidence>
<keyword evidence="8" id="KW-1185">Reference proteome</keyword>
<dbReference type="EMBL" id="CP040846">
    <property type="protein sequence ID" value="QDA30614.1"/>
    <property type="molecule type" value="Genomic_DNA"/>
</dbReference>
<accession>A0A4Y5SJM9</accession>
<dbReference type="RefSeq" id="WP_139680003.1">
    <property type="nucleotide sequence ID" value="NZ_CP040846.1"/>
</dbReference>
<comment type="subcellular location">
    <subcellularLocation>
        <location evidence="1">Endoplasmic reticulum</location>
    </subcellularLocation>
</comment>
<dbReference type="PANTHER" id="PTHR12867:SF6">
    <property type="entry name" value="N-ACETYLGLUCOSAMINYLDIPHOSPHODOLICHOL N-ACETYLGLUCOSAMINYLTRANSFERASE"/>
    <property type="match status" value="1"/>
</dbReference>
<comment type="similarity">
    <text evidence="2">Belongs to the glycosyltransferase 28 family.</text>
</comment>
<organism evidence="7 8">
    <name type="scientific">Thermococcus indicus</name>
    <dbReference type="NCBI Taxonomy" id="2586643"/>
    <lineage>
        <taxon>Archaea</taxon>
        <taxon>Methanobacteriati</taxon>
        <taxon>Methanobacteriota</taxon>
        <taxon>Thermococci</taxon>
        <taxon>Thermococcales</taxon>
        <taxon>Thermococcaceae</taxon>
        <taxon>Thermococcus</taxon>
    </lineage>
</organism>
<evidence type="ECO:0000256" key="1">
    <source>
        <dbReference type="ARBA" id="ARBA00004240"/>
    </source>
</evidence>
<evidence type="ECO:0000256" key="3">
    <source>
        <dbReference type="ARBA" id="ARBA00022676"/>
    </source>
</evidence>
<feature type="domain" description="Glycosyl transferase family 28 C-terminal" evidence="6">
    <location>
        <begin position="1"/>
        <end position="110"/>
    </location>
</feature>
<name>A0A4Y5SJM9_9EURY</name>
<protein>
    <submittedName>
        <fullName evidence="7">Beta-1,4-galactosyltransferase</fullName>
    </submittedName>
</protein>
<sequence>MIFVTVGNSNIGFERLIKAMDALAPKLPYEVIMQIGSSSYIPQNCEWFRYASYEAMMEYFKKADVIITHAGAGTILDILLLGKTPIVAPRLRKFKEHIDDHQLEIYKSLGTARAGNTSIRNKTSWAGNIGCP</sequence>
<dbReference type="GO" id="GO:0006488">
    <property type="term" value="P:dolichol-linked oligosaccharide biosynthetic process"/>
    <property type="evidence" value="ECO:0007669"/>
    <property type="project" value="InterPro"/>
</dbReference>
<dbReference type="GO" id="GO:0016758">
    <property type="term" value="F:hexosyltransferase activity"/>
    <property type="evidence" value="ECO:0007669"/>
    <property type="project" value="InterPro"/>
</dbReference>